<dbReference type="KEGG" id="ani:ANIA_06152"/>
<keyword evidence="3" id="KW-1185">Reference proteome</keyword>
<protein>
    <submittedName>
        <fullName evidence="2">Uncharacterized protein</fullName>
    </submittedName>
</protein>
<reference evidence="3" key="2">
    <citation type="journal article" date="2009" name="Fungal Genet. Biol.">
        <title>The 2008 update of the Aspergillus nidulans genome annotation: a community effort.</title>
        <authorList>
            <person name="Wortman J.R."/>
            <person name="Gilsenan J.M."/>
            <person name="Joardar V."/>
            <person name="Deegan J."/>
            <person name="Clutterbuck J."/>
            <person name="Andersen M.R."/>
            <person name="Archer D."/>
            <person name="Bencina M."/>
            <person name="Braus G."/>
            <person name="Coutinho P."/>
            <person name="von Dohren H."/>
            <person name="Doonan J."/>
            <person name="Driessen A.J."/>
            <person name="Durek P."/>
            <person name="Espeso E."/>
            <person name="Fekete E."/>
            <person name="Flipphi M."/>
            <person name="Estrada C.G."/>
            <person name="Geysens S."/>
            <person name="Goldman G."/>
            <person name="de Groot P.W."/>
            <person name="Hansen K."/>
            <person name="Harris S.D."/>
            <person name="Heinekamp T."/>
            <person name="Helmstaedt K."/>
            <person name="Henrissat B."/>
            <person name="Hofmann G."/>
            <person name="Homan T."/>
            <person name="Horio T."/>
            <person name="Horiuchi H."/>
            <person name="James S."/>
            <person name="Jones M."/>
            <person name="Karaffa L."/>
            <person name="Karanyi Z."/>
            <person name="Kato M."/>
            <person name="Keller N."/>
            <person name="Kelly D.E."/>
            <person name="Kiel J.A."/>
            <person name="Kim J.M."/>
            <person name="van der Klei I.J."/>
            <person name="Klis F.M."/>
            <person name="Kovalchuk A."/>
            <person name="Krasevec N."/>
            <person name="Kubicek C.P."/>
            <person name="Liu B."/>
            <person name="Maccabe A."/>
            <person name="Meyer V."/>
            <person name="Mirabito P."/>
            <person name="Miskei M."/>
            <person name="Mos M."/>
            <person name="Mullins J."/>
            <person name="Nelson D.R."/>
            <person name="Nielsen J."/>
            <person name="Oakley B.R."/>
            <person name="Osmani S.A."/>
            <person name="Pakula T."/>
            <person name="Paszewski A."/>
            <person name="Paulsen I."/>
            <person name="Pilsyk S."/>
            <person name="Pocsi I."/>
            <person name="Punt P.J."/>
            <person name="Ram A.F."/>
            <person name="Ren Q."/>
            <person name="Robellet X."/>
            <person name="Robson G."/>
            <person name="Seiboth B."/>
            <person name="van Solingen P."/>
            <person name="Specht T."/>
            <person name="Sun J."/>
            <person name="Taheri-Talesh N."/>
            <person name="Takeshita N."/>
            <person name="Ussery D."/>
            <person name="vanKuyk P.A."/>
            <person name="Visser H."/>
            <person name="van de Vondervoort P.J."/>
            <person name="de Vries R.P."/>
            <person name="Walton J."/>
            <person name="Xiang X."/>
            <person name="Xiong Y."/>
            <person name="Zeng A.P."/>
            <person name="Brandt B.W."/>
            <person name="Cornell M.J."/>
            <person name="van den Hondel C.A."/>
            <person name="Visser J."/>
            <person name="Oliver S.G."/>
            <person name="Turner G."/>
        </authorList>
    </citation>
    <scope>GENOME REANNOTATION</scope>
    <source>
        <strain evidence="3">FGSC A4 / ATCC 38163 / CBS 112.46 / NRRL 194 / M139</strain>
    </source>
</reference>
<dbReference type="Proteomes" id="UP000000560">
    <property type="component" value="Chromosome I"/>
</dbReference>
<dbReference type="HOGENOM" id="CLU_316421_0_0_1"/>
<reference evidence="3" key="1">
    <citation type="journal article" date="2005" name="Nature">
        <title>Sequencing of Aspergillus nidulans and comparative analysis with A. fumigatus and A. oryzae.</title>
        <authorList>
            <person name="Galagan J.E."/>
            <person name="Calvo S.E."/>
            <person name="Cuomo C."/>
            <person name="Ma L.J."/>
            <person name="Wortman J.R."/>
            <person name="Batzoglou S."/>
            <person name="Lee S.I."/>
            <person name="Basturkmen M."/>
            <person name="Spevak C.C."/>
            <person name="Clutterbuck J."/>
            <person name="Kapitonov V."/>
            <person name="Jurka J."/>
            <person name="Scazzocchio C."/>
            <person name="Farman M."/>
            <person name="Butler J."/>
            <person name="Purcell S."/>
            <person name="Harris S."/>
            <person name="Braus G.H."/>
            <person name="Draht O."/>
            <person name="Busch S."/>
            <person name="D'Enfert C."/>
            <person name="Bouchier C."/>
            <person name="Goldman G.H."/>
            <person name="Bell-Pedersen D."/>
            <person name="Griffiths-Jones S."/>
            <person name="Doonan J.H."/>
            <person name="Yu J."/>
            <person name="Vienken K."/>
            <person name="Pain A."/>
            <person name="Freitag M."/>
            <person name="Selker E.U."/>
            <person name="Archer D.B."/>
            <person name="Penalva M.A."/>
            <person name="Oakley B.R."/>
            <person name="Momany M."/>
            <person name="Tanaka T."/>
            <person name="Kumagai T."/>
            <person name="Asai K."/>
            <person name="Machida M."/>
            <person name="Nierman W.C."/>
            <person name="Denning D.W."/>
            <person name="Caddick M."/>
            <person name="Hynes M."/>
            <person name="Paoletti M."/>
            <person name="Fischer R."/>
            <person name="Miller B."/>
            <person name="Dyer P."/>
            <person name="Sachs M.S."/>
            <person name="Osmani S.A."/>
            <person name="Birren B.W."/>
        </authorList>
    </citation>
    <scope>NUCLEOTIDE SEQUENCE [LARGE SCALE GENOMIC DNA]</scope>
    <source>
        <strain evidence="3">FGSC A4 / ATCC 38163 / CBS 112.46 / NRRL 194 / M139</strain>
    </source>
</reference>
<evidence type="ECO:0000256" key="1">
    <source>
        <dbReference type="SAM" id="MobiDB-lite"/>
    </source>
</evidence>
<dbReference type="STRING" id="227321.Q5AZX8"/>
<proteinExistence type="predicted"/>
<gene>
    <name evidence="2" type="ORF">ANIA_06152</name>
</gene>
<sequence length="922" mass="106536">MPDLADLPAELLDEILFLAFGTTPRYNNRYDEGVLDIKGLSRLLLVNRKHHQAFLPRVYSHWTYIGTLHSYSGLWKFLRTIIENPSLALIVEVLNIGNWGVCPSYLDRNHELQDQDEQVQFALNDKETVKTAIRRAGLQGDIESQIYNAIFADGCEYQSRYRRPLVALLLTCLPSISKQWPATGRLWCTVDLTTQPGGIHVLSEVPGYHDRDPNPLDGYIDDPSLKLDNIWPVFYLDRLHIVRLYDFDPEGFSRLVQQKIQTALKSLSFPWDNDKAKAKENVWQTFNNEFWAAILKYKRTLEYLDVFHDFPPERRKYRLADYFGPLTEFTQLRYLSSWLRCSLAAILRSVAPLRLKEALLASIESLVFAAEDAGRTITDLPRQVEEVVSDFPHLKTLELQMVGCICTLTINLQYCPLPQGARCLGRWKEAYSMRIDAGFRQETMYQRAARKAAGRQETSSPEPPQRQYRPLKTHVLPFQDHGKSPSFMVSESEEHSLLPPLIAAEGFDDNHWRLDVYFLSNATNEGRFAHYQAEKAVRLPPPTTPRLPGMIEIYDDDYHPDRSWRDGALHMCHICYGPGFELGQPLDESWYGIDPDPDQSLSYLIWEHSRWDGWQGTLGVYQRATDREWITWSPGACKSWVFTRDYYATSIQKDPVDPRARLVKQFLNLDQLNLDWYLTYGTTDPDAQPACVPTREEISTILRPWQSDNMHRRAWRVWQVYINAGGNNPLLLRTWYDPADDERVNSWATLSEEFPDDADRAILDDRALFDFGAGPWQRVLEILPGIAIPLVKDTPPGYVRQKDWRADIDDYTFYSRFTEGLNAVERSNPSWRNDLNILVKKNAAARCFLHLTFETDNFLLAYLDAKGRVTMQGQILVDEDRLTRVSLDWFERRPPIEVFEGHAWCGLGNGFYAPDSIEQGVL</sequence>
<name>Q5AZX8_EMENI</name>
<accession>C8V2A3</accession>
<dbReference type="EMBL" id="BN001301">
    <property type="protein sequence ID" value="CBF70080.1"/>
    <property type="molecule type" value="Genomic_DNA"/>
</dbReference>
<evidence type="ECO:0000313" key="2">
    <source>
        <dbReference type="EMBL" id="CBF70080.1"/>
    </source>
</evidence>
<dbReference type="AlphaFoldDB" id="Q5AZX8"/>
<dbReference type="RefSeq" id="XP_663756.1">
    <property type="nucleotide sequence ID" value="XM_658664.1"/>
</dbReference>
<dbReference type="OMA" id="QPTHERG"/>
<dbReference type="OrthoDB" id="5402033at2759"/>
<accession>Q5AZX8</accession>
<organism evidence="2 3">
    <name type="scientific">Emericella nidulans (strain FGSC A4 / ATCC 38163 / CBS 112.46 / NRRL 194 / M139)</name>
    <name type="common">Aspergillus nidulans</name>
    <dbReference type="NCBI Taxonomy" id="227321"/>
    <lineage>
        <taxon>Eukaryota</taxon>
        <taxon>Fungi</taxon>
        <taxon>Dikarya</taxon>
        <taxon>Ascomycota</taxon>
        <taxon>Pezizomycotina</taxon>
        <taxon>Eurotiomycetes</taxon>
        <taxon>Eurotiomycetidae</taxon>
        <taxon>Eurotiales</taxon>
        <taxon>Aspergillaceae</taxon>
        <taxon>Aspergillus</taxon>
        <taxon>Aspergillus subgen. Nidulantes</taxon>
    </lineage>
</organism>
<evidence type="ECO:0000313" key="3">
    <source>
        <dbReference type="Proteomes" id="UP000000560"/>
    </source>
</evidence>
<dbReference type="GeneID" id="2871117"/>
<feature type="region of interest" description="Disordered" evidence="1">
    <location>
        <begin position="446"/>
        <end position="471"/>
    </location>
</feature>
<dbReference type="InParanoid" id="Q5AZX8"/>